<feature type="region of interest" description="Disordered" evidence="1">
    <location>
        <begin position="94"/>
        <end position="113"/>
    </location>
</feature>
<dbReference type="EMBL" id="BMVU01000041">
    <property type="protein sequence ID" value="GGX99405.1"/>
    <property type="molecule type" value="Genomic_DNA"/>
</dbReference>
<accession>A0A918NVY3</accession>
<reference evidence="2" key="1">
    <citation type="journal article" date="2014" name="Int. J. Syst. Evol. Microbiol.">
        <title>Complete genome sequence of Corynebacterium casei LMG S-19264T (=DSM 44701T), isolated from a smear-ripened cheese.</title>
        <authorList>
            <consortium name="US DOE Joint Genome Institute (JGI-PGF)"/>
            <person name="Walter F."/>
            <person name="Albersmeier A."/>
            <person name="Kalinowski J."/>
            <person name="Ruckert C."/>
        </authorList>
    </citation>
    <scope>NUCLEOTIDE SEQUENCE</scope>
    <source>
        <strain evidence="2">JCM 4790</strain>
    </source>
</reference>
<evidence type="ECO:0000256" key="1">
    <source>
        <dbReference type="SAM" id="MobiDB-lite"/>
    </source>
</evidence>
<reference evidence="2" key="2">
    <citation type="submission" date="2020-09" db="EMBL/GenBank/DDBJ databases">
        <authorList>
            <person name="Sun Q."/>
            <person name="Ohkuma M."/>
        </authorList>
    </citation>
    <scope>NUCLEOTIDE SEQUENCE</scope>
    <source>
        <strain evidence="2">JCM 4790</strain>
    </source>
</reference>
<evidence type="ECO:0000313" key="3">
    <source>
        <dbReference type="Proteomes" id="UP000619244"/>
    </source>
</evidence>
<comment type="caution">
    <text evidence="2">The sequence shown here is derived from an EMBL/GenBank/DDBJ whole genome shotgun (WGS) entry which is preliminary data.</text>
</comment>
<dbReference type="AlphaFoldDB" id="A0A918NVY3"/>
<organism evidence="2 3">
    <name type="scientific">Streptomyces minutiscleroticus</name>
    <dbReference type="NCBI Taxonomy" id="68238"/>
    <lineage>
        <taxon>Bacteria</taxon>
        <taxon>Bacillati</taxon>
        <taxon>Actinomycetota</taxon>
        <taxon>Actinomycetes</taxon>
        <taxon>Kitasatosporales</taxon>
        <taxon>Streptomycetaceae</taxon>
        <taxon>Streptomyces</taxon>
    </lineage>
</organism>
<keyword evidence="3" id="KW-1185">Reference proteome</keyword>
<name>A0A918NVY3_9ACTN</name>
<sequence>MVLFSVGVLTAAPTHPFALLVTARVVQARGAAVMTPVLMATVAAMVPPAPATRTGSNGFYSEHPVERLYEFPDGHSREPRWSVTFRQSAHVLEGLRRRQRRQSPAQGPRSGLASVRCGDSAYHVMQIVHCGAYRQTPDAGSVIRLPLPRCRGNDTDPVQSSVDAVDQIRSIADQREPRVARAYELLGLPGDDPDQLVLLHMNHGRTHRTRIRGPPLLIVALQLFRNSLNRGFSLDHDAASRTGPRPDQPIPAAQDRGEEGRQGSLIDFRNTTAVERALRTRTAAHPDNVASGS</sequence>
<gene>
    <name evidence="2" type="ORF">GCM10010358_61340</name>
</gene>
<dbReference type="Proteomes" id="UP000619244">
    <property type="component" value="Unassembled WGS sequence"/>
</dbReference>
<protein>
    <submittedName>
        <fullName evidence="2">Uncharacterized protein</fullName>
    </submittedName>
</protein>
<proteinExistence type="predicted"/>
<feature type="region of interest" description="Disordered" evidence="1">
    <location>
        <begin position="235"/>
        <end position="270"/>
    </location>
</feature>
<evidence type="ECO:0000313" key="2">
    <source>
        <dbReference type="EMBL" id="GGX99405.1"/>
    </source>
</evidence>